<dbReference type="InterPro" id="IPR011992">
    <property type="entry name" value="EF-hand-dom_pair"/>
</dbReference>
<feature type="region of interest" description="Disordered" evidence="2">
    <location>
        <begin position="1"/>
        <end position="111"/>
    </location>
</feature>
<sequence length="413" mass="44563">MGSHAREDSKNPTFQQHSVQRGGTAPELEHALRSKTSHHQRSLFTELHKKSSSVSDGAAPPVKPSVKAKKQNNVFKLSLALRSHSETGNNSQESSPHRGRSPLAPNRFYGGSNLFLAQSPLVNKAHDKGCQRKQPTGKDEHAHVRQHNGKQSAEPQDQGSVSGASDAQGSENSGAASPRKLRARAVTRSHVRASGSLGTASPESCINPATPSRTPKAQVMSPAQEKYYLRTFQLYAMGKRTELFLNAKGLEKFLRHIGDTHTTPTDIFTWCANRAVASTPKDVADGDIAATDGDSSGIGGGGGDGGGGTVELKKQVTFSQLYEYLVEFRTAPGDEQHTVDDCAMIFDMLDKNGNGEIDFEEFRHILNDLTPVKDAFSEAEVKVVFRAINKSGGGTISRLELMTFLSELLAKGS</sequence>
<dbReference type="AlphaFoldDB" id="A0A6T5WPZ8"/>
<dbReference type="GO" id="GO:0005509">
    <property type="term" value="F:calcium ion binding"/>
    <property type="evidence" value="ECO:0007669"/>
    <property type="project" value="InterPro"/>
</dbReference>
<accession>A0A6T5WPZ8</accession>
<feature type="domain" description="EF-hand" evidence="3">
    <location>
        <begin position="376"/>
        <end position="411"/>
    </location>
</feature>
<gene>
    <name evidence="4" type="ORF">EAUS1353_LOCUS2350</name>
    <name evidence="5" type="ORF">EAUS1353_LOCUS2351</name>
</gene>
<feature type="compositionally biased region" description="Basic residues" evidence="2">
    <location>
        <begin position="179"/>
        <end position="191"/>
    </location>
</feature>
<dbReference type="SUPFAM" id="SSF47473">
    <property type="entry name" value="EF-hand"/>
    <property type="match status" value="1"/>
</dbReference>
<dbReference type="InterPro" id="IPR018247">
    <property type="entry name" value="EF_Hand_1_Ca_BS"/>
</dbReference>
<evidence type="ECO:0000259" key="3">
    <source>
        <dbReference type="PROSITE" id="PS50222"/>
    </source>
</evidence>
<dbReference type="PROSITE" id="PS00018">
    <property type="entry name" value="EF_HAND_1"/>
    <property type="match status" value="1"/>
</dbReference>
<feature type="compositionally biased region" description="Basic and acidic residues" evidence="2">
    <location>
        <begin position="1"/>
        <end position="10"/>
    </location>
</feature>
<evidence type="ECO:0000313" key="5">
    <source>
        <dbReference type="EMBL" id="CAD9240612.1"/>
    </source>
</evidence>
<feature type="compositionally biased region" description="Polar residues" evidence="2">
    <location>
        <begin position="196"/>
        <end position="215"/>
    </location>
</feature>
<keyword evidence="1" id="KW-0106">Calcium</keyword>
<feature type="compositionally biased region" description="Polar residues" evidence="2">
    <location>
        <begin position="11"/>
        <end position="21"/>
    </location>
</feature>
<feature type="domain" description="EF-hand" evidence="3">
    <location>
        <begin position="337"/>
        <end position="372"/>
    </location>
</feature>
<evidence type="ECO:0000313" key="4">
    <source>
        <dbReference type="EMBL" id="CAD9240611.1"/>
    </source>
</evidence>
<name>A0A6T5WPZ8_9RHOD</name>
<dbReference type="InterPro" id="IPR002048">
    <property type="entry name" value="EF_hand_dom"/>
</dbReference>
<dbReference type="EMBL" id="HBGI01003596">
    <property type="protein sequence ID" value="CAD9240611.1"/>
    <property type="molecule type" value="Transcribed_RNA"/>
</dbReference>
<reference evidence="4" key="1">
    <citation type="submission" date="2021-01" db="EMBL/GenBank/DDBJ databases">
        <authorList>
            <person name="Corre E."/>
            <person name="Pelletier E."/>
            <person name="Niang G."/>
            <person name="Scheremetjew M."/>
            <person name="Finn R."/>
            <person name="Kale V."/>
            <person name="Holt S."/>
            <person name="Cochrane G."/>
            <person name="Meng A."/>
            <person name="Brown T."/>
            <person name="Cohen L."/>
        </authorList>
    </citation>
    <scope>NUCLEOTIDE SEQUENCE</scope>
    <source>
        <strain evidence="4">CCMP3124</strain>
    </source>
</reference>
<organism evidence="4">
    <name type="scientific">Erythrolobus australicus</name>
    <dbReference type="NCBI Taxonomy" id="1077150"/>
    <lineage>
        <taxon>Eukaryota</taxon>
        <taxon>Rhodophyta</taxon>
        <taxon>Bangiophyceae</taxon>
        <taxon>Porphyridiales</taxon>
        <taxon>Porphyridiaceae</taxon>
        <taxon>Erythrolobus</taxon>
    </lineage>
</organism>
<evidence type="ECO:0000256" key="1">
    <source>
        <dbReference type="ARBA" id="ARBA00022837"/>
    </source>
</evidence>
<proteinExistence type="predicted"/>
<dbReference type="InterPro" id="IPR001751">
    <property type="entry name" value="S100/CaBP7/8-like_CS"/>
</dbReference>
<feature type="region of interest" description="Disordered" evidence="2">
    <location>
        <begin position="125"/>
        <end position="218"/>
    </location>
</feature>
<dbReference type="CDD" id="cd00051">
    <property type="entry name" value="EFh"/>
    <property type="match status" value="1"/>
</dbReference>
<dbReference type="Pfam" id="PF13499">
    <property type="entry name" value="EF-hand_7"/>
    <property type="match status" value="1"/>
</dbReference>
<dbReference type="PROSITE" id="PS50222">
    <property type="entry name" value="EF_HAND_2"/>
    <property type="match status" value="2"/>
</dbReference>
<evidence type="ECO:0000256" key="2">
    <source>
        <dbReference type="SAM" id="MobiDB-lite"/>
    </source>
</evidence>
<protein>
    <recommendedName>
        <fullName evidence="3">EF-hand domain-containing protein</fullName>
    </recommendedName>
</protein>
<feature type="region of interest" description="Disordered" evidence="2">
    <location>
        <begin position="286"/>
        <end position="306"/>
    </location>
</feature>
<dbReference type="SMART" id="SM00054">
    <property type="entry name" value="EFh"/>
    <property type="match status" value="2"/>
</dbReference>
<feature type="compositionally biased region" description="Polar residues" evidence="2">
    <location>
        <begin position="149"/>
        <end position="175"/>
    </location>
</feature>
<dbReference type="EMBL" id="HBGI01003597">
    <property type="protein sequence ID" value="CAD9240612.1"/>
    <property type="molecule type" value="Transcribed_RNA"/>
</dbReference>
<feature type="compositionally biased region" description="Gly residues" evidence="2">
    <location>
        <begin position="296"/>
        <end position="306"/>
    </location>
</feature>
<dbReference type="PROSITE" id="PS00303">
    <property type="entry name" value="S100_CABP"/>
    <property type="match status" value="1"/>
</dbReference>
<feature type="compositionally biased region" description="Basic and acidic residues" evidence="2">
    <location>
        <begin position="125"/>
        <end position="143"/>
    </location>
</feature>
<dbReference type="Gene3D" id="1.10.238.10">
    <property type="entry name" value="EF-hand"/>
    <property type="match status" value="1"/>
</dbReference>